<evidence type="ECO:0000256" key="6">
    <source>
        <dbReference type="RuleBase" id="RU363019"/>
    </source>
</evidence>
<dbReference type="InterPro" id="IPR029000">
    <property type="entry name" value="Cyclophilin-like_dom_sf"/>
</dbReference>
<evidence type="ECO:0000259" key="7">
    <source>
        <dbReference type="PROSITE" id="PS50072"/>
    </source>
</evidence>
<dbReference type="PIRSF" id="PIRSF001467">
    <property type="entry name" value="Peptidylpro_ismrse"/>
    <property type="match status" value="1"/>
</dbReference>
<dbReference type="GO" id="GO:0006457">
    <property type="term" value="P:protein folding"/>
    <property type="evidence" value="ECO:0007669"/>
    <property type="project" value="InterPro"/>
</dbReference>
<dbReference type="EC" id="5.2.1.8" evidence="6"/>
<feature type="domain" description="PPIase cyclophilin-type" evidence="7">
    <location>
        <begin position="7"/>
        <end position="170"/>
    </location>
</feature>
<dbReference type="GO" id="GO:0005737">
    <property type="term" value="C:cytoplasm"/>
    <property type="evidence" value="ECO:0007669"/>
    <property type="project" value="TreeGrafter"/>
</dbReference>
<comment type="similarity">
    <text evidence="5">Belongs to the cyclophilin-type PPIase family. PPIase H subfamily.</text>
</comment>
<evidence type="ECO:0000256" key="1">
    <source>
        <dbReference type="ARBA" id="ARBA00000971"/>
    </source>
</evidence>
<evidence type="ECO:0000256" key="4">
    <source>
        <dbReference type="ARBA" id="ARBA00023235"/>
    </source>
</evidence>
<accession>A0A9W4NUZ7</accession>
<dbReference type="PROSITE" id="PS00170">
    <property type="entry name" value="CSA_PPIASE_1"/>
    <property type="match status" value="1"/>
</dbReference>
<comment type="catalytic activity">
    <reaction evidence="1 6">
        <text>[protein]-peptidylproline (omega=180) = [protein]-peptidylproline (omega=0)</text>
        <dbReference type="Rhea" id="RHEA:16237"/>
        <dbReference type="Rhea" id="RHEA-COMP:10747"/>
        <dbReference type="Rhea" id="RHEA-COMP:10748"/>
        <dbReference type="ChEBI" id="CHEBI:83833"/>
        <dbReference type="ChEBI" id="CHEBI:83834"/>
        <dbReference type="EC" id="5.2.1.8"/>
    </reaction>
</comment>
<dbReference type="SUPFAM" id="SSF50891">
    <property type="entry name" value="Cyclophilin-like"/>
    <property type="match status" value="1"/>
</dbReference>
<dbReference type="FunFam" id="2.40.100.10:FF:000035">
    <property type="entry name" value="Peptidyl-prolyl cis-trans isomerase"/>
    <property type="match status" value="1"/>
</dbReference>
<dbReference type="PROSITE" id="PS50072">
    <property type="entry name" value="CSA_PPIASE_2"/>
    <property type="match status" value="1"/>
</dbReference>
<dbReference type="AlphaFoldDB" id="A0A9W4NUZ7"/>
<dbReference type="PANTHER" id="PTHR11071">
    <property type="entry name" value="PEPTIDYL-PROLYL CIS-TRANS ISOMERASE"/>
    <property type="match status" value="1"/>
</dbReference>
<dbReference type="PRINTS" id="PR00153">
    <property type="entry name" value="CSAPPISMRASE"/>
</dbReference>
<evidence type="ECO:0000313" key="8">
    <source>
        <dbReference type="EMBL" id="CAG8413186.1"/>
    </source>
</evidence>
<sequence length="171" mass="18799">MTNPVVFFDIALGGESLGRVKMELFADITPRTAENFRQFCTGETKGPKGQPQGYKGSKFHRVIKDFMIQGGDFINGDGTGSCTIYGTSQFADENFTLSHDRPGLLSMANSGPNTNGCQFFITTTTTPFLNNKHVVFGQVIDGMDIVKMLEHTRTTKDKPNQDVTIVQCGEM</sequence>
<dbReference type="InterPro" id="IPR002130">
    <property type="entry name" value="Cyclophilin-type_PPIase_dom"/>
</dbReference>
<proteinExistence type="inferred from homology"/>
<dbReference type="EMBL" id="CAJVPA010000222">
    <property type="protein sequence ID" value="CAG8413186.1"/>
    <property type="molecule type" value="Genomic_DNA"/>
</dbReference>
<dbReference type="GO" id="GO:0003755">
    <property type="term" value="F:peptidyl-prolyl cis-trans isomerase activity"/>
    <property type="evidence" value="ECO:0007669"/>
    <property type="project" value="UniProtKB-UniRule"/>
</dbReference>
<comment type="function">
    <text evidence="2 6">PPIases accelerate the folding of proteins. It catalyzes the cis-trans isomerization of proline imidic peptide bonds in oligopeptides.</text>
</comment>
<protein>
    <recommendedName>
        <fullName evidence="6">Peptidyl-prolyl cis-trans isomerase</fullName>
        <shortName evidence="6">PPIase</shortName>
        <ecNumber evidence="6">5.2.1.8</ecNumber>
    </recommendedName>
</protein>
<dbReference type="GO" id="GO:0016018">
    <property type="term" value="F:cyclosporin A binding"/>
    <property type="evidence" value="ECO:0007669"/>
    <property type="project" value="TreeGrafter"/>
</dbReference>
<gene>
    <name evidence="8" type="ORF">PSALAMII_LOCUS9400</name>
</gene>
<dbReference type="Proteomes" id="UP001152646">
    <property type="component" value="Unassembled WGS sequence"/>
</dbReference>
<evidence type="ECO:0000256" key="3">
    <source>
        <dbReference type="ARBA" id="ARBA00023110"/>
    </source>
</evidence>
<dbReference type="Gene3D" id="2.40.100.10">
    <property type="entry name" value="Cyclophilin-like"/>
    <property type="match status" value="1"/>
</dbReference>
<dbReference type="InterPro" id="IPR024936">
    <property type="entry name" value="Cyclophilin-type_PPIase"/>
</dbReference>
<dbReference type="Pfam" id="PF00160">
    <property type="entry name" value="Pro_isomerase"/>
    <property type="match status" value="1"/>
</dbReference>
<organism evidence="8 9">
    <name type="scientific">Penicillium salamii</name>
    <dbReference type="NCBI Taxonomy" id="1612424"/>
    <lineage>
        <taxon>Eukaryota</taxon>
        <taxon>Fungi</taxon>
        <taxon>Dikarya</taxon>
        <taxon>Ascomycota</taxon>
        <taxon>Pezizomycotina</taxon>
        <taxon>Eurotiomycetes</taxon>
        <taxon>Eurotiomycetidae</taxon>
        <taxon>Eurotiales</taxon>
        <taxon>Aspergillaceae</taxon>
        <taxon>Penicillium</taxon>
    </lineage>
</organism>
<keyword evidence="3 6" id="KW-0697">Rotamase</keyword>
<evidence type="ECO:0000256" key="5">
    <source>
        <dbReference type="ARBA" id="ARBA00038512"/>
    </source>
</evidence>
<comment type="caution">
    <text evidence="8">The sequence shown here is derived from an EMBL/GenBank/DDBJ whole genome shotgun (WGS) entry which is preliminary data.</text>
</comment>
<evidence type="ECO:0000313" key="9">
    <source>
        <dbReference type="Proteomes" id="UP001152646"/>
    </source>
</evidence>
<evidence type="ECO:0000256" key="2">
    <source>
        <dbReference type="ARBA" id="ARBA00002388"/>
    </source>
</evidence>
<dbReference type="InterPro" id="IPR020892">
    <property type="entry name" value="Cyclophilin-type_PPIase_CS"/>
</dbReference>
<name>A0A9W4NUZ7_9EURO</name>
<reference evidence="8" key="1">
    <citation type="submission" date="2021-07" db="EMBL/GenBank/DDBJ databases">
        <authorList>
            <person name="Branca A.L. A."/>
        </authorList>
    </citation>
    <scope>NUCLEOTIDE SEQUENCE</scope>
</reference>
<keyword evidence="4 6" id="KW-0413">Isomerase</keyword>
<dbReference type="PANTHER" id="PTHR11071:SF561">
    <property type="entry name" value="PEPTIDYL-PROLYL CIS-TRANS ISOMERASE D-RELATED"/>
    <property type="match status" value="1"/>
</dbReference>
<dbReference type="OrthoDB" id="193499at2759"/>